<dbReference type="PROSITE" id="PS50862">
    <property type="entry name" value="AA_TRNA_LIGASE_II"/>
    <property type="match status" value="1"/>
</dbReference>
<organism evidence="8 9">
    <name type="scientific">Canariomyces notabilis</name>
    <dbReference type="NCBI Taxonomy" id="2074819"/>
    <lineage>
        <taxon>Eukaryota</taxon>
        <taxon>Fungi</taxon>
        <taxon>Dikarya</taxon>
        <taxon>Ascomycota</taxon>
        <taxon>Pezizomycotina</taxon>
        <taxon>Sordariomycetes</taxon>
        <taxon>Sordariomycetidae</taxon>
        <taxon>Sordariales</taxon>
        <taxon>Chaetomiaceae</taxon>
        <taxon>Canariomyces</taxon>
    </lineage>
</organism>
<sequence>MRLNPGFQIPRNSRFFSLALGQLQKLPGEAVSYPRLEHNGAPMRIPEFRNKYAGIEKAVVSDEEVTLHGRIESVRVGGKLIFIDLKSEFERIQGVCNLNKFEDGTNADQLKRVGKVLKRGDIISLRGKATRTTSGELSIQATRMPRLLAPSILPLPTTLKDQESRRRNRHVDMLVNPRTVDILRLRSYLIKYLRDFLHERHFLEFQTPILAGAASGATARPFTVTANAVSTDRKLSLRIAPELWLKRLVVGGVDRVFELGPAFRNEGIDQTHNPEFTICEFYQAYSNLSDLISLTQDLIRGLAAHCQSLISTKLTSLPAIDLTLYEGPFEQAEFIPTLESALGFKLPDLDSASALIDLLAELKARNIPLFPPSTDISTNTDSSTSPTEGMTLPWLLDKLAERYIEPLSAGRPLFITHHPECMSPLAKSFVCDKTGQTVSARAELFVGGRELANMYEEENHPGAQHAKFLGKAWARTGVLNGGIPDKPTGGDRGRTEQGGLEAEDGGSKGKEEILVGEGGGDPGSELVDQSYIRALCSGLPPTGGWGCGVERLVMLFAGTNKIGHCLSFGSLRDVVGTSSHDPRGSLFPAEDEQKHRTRRGRRKEVS</sequence>
<evidence type="ECO:0000313" key="9">
    <source>
        <dbReference type="Proteomes" id="UP001302812"/>
    </source>
</evidence>
<gene>
    <name evidence="8" type="ORF">N656DRAFT_266784</name>
</gene>
<evidence type="ECO:0000256" key="4">
    <source>
        <dbReference type="ARBA" id="ARBA00023146"/>
    </source>
</evidence>
<dbReference type="GeneID" id="89933185"/>
<dbReference type="AlphaFoldDB" id="A0AAN6TMI3"/>
<evidence type="ECO:0000256" key="5">
    <source>
        <dbReference type="ARBA" id="ARBA00030563"/>
    </source>
</evidence>
<dbReference type="Gene3D" id="3.30.930.10">
    <property type="entry name" value="Bira Bifunctional Protein, Domain 2"/>
    <property type="match status" value="1"/>
</dbReference>
<feature type="region of interest" description="Disordered" evidence="6">
    <location>
        <begin position="480"/>
        <end position="510"/>
    </location>
</feature>
<dbReference type="InterPro" id="IPR044136">
    <property type="entry name" value="Lys-tRNA-ligase_II_N"/>
</dbReference>
<evidence type="ECO:0000256" key="3">
    <source>
        <dbReference type="ARBA" id="ARBA00022840"/>
    </source>
</evidence>
<keyword evidence="3" id="KW-0067">ATP-binding</keyword>
<name>A0AAN6TMI3_9PEZI</name>
<accession>A0AAN6TMI3</accession>
<feature type="compositionally biased region" description="Basic residues" evidence="6">
    <location>
        <begin position="595"/>
        <end position="606"/>
    </location>
</feature>
<evidence type="ECO:0000256" key="6">
    <source>
        <dbReference type="SAM" id="MobiDB-lite"/>
    </source>
</evidence>
<dbReference type="Pfam" id="PF01336">
    <property type="entry name" value="tRNA_anti-codon"/>
    <property type="match status" value="1"/>
</dbReference>
<proteinExistence type="predicted"/>
<feature type="domain" description="Aminoacyl-transfer RNA synthetases class-II family profile" evidence="7">
    <location>
        <begin position="183"/>
        <end position="588"/>
    </location>
</feature>
<dbReference type="InterPro" id="IPR004364">
    <property type="entry name" value="Aa-tRNA-synt_II"/>
</dbReference>
<keyword evidence="1" id="KW-0436">Ligase</keyword>
<evidence type="ECO:0000313" key="8">
    <source>
        <dbReference type="EMBL" id="KAK4116710.1"/>
    </source>
</evidence>
<protein>
    <recommendedName>
        <fullName evidence="5">Lysyl-tRNA synthetase</fullName>
    </recommendedName>
</protein>
<reference evidence="8" key="1">
    <citation type="journal article" date="2023" name="Mol. Phylogenet. Evol.">
        <title>Genome-scale phylogeny and comparative genomics of the fungal order Sordariales.</title>
        <authorList>
            <person name="Hensen N."/>
            <person name="Bonometti L."/>
            <person name="Westerberg I."/>
            <person name="Brannstrom I.O."/>
            <person name="Guillou S."/>
            <person name="Cros-Aarteil S."/>
            <person name="Calhoun S."/>
            <person name="Haridas S."/>
            <person name="Kuo A."/>
            <person name="Mondo S."/>
            <person name="Pangilinan J."/>
            <person name="Riley R."/>
            <person name="LaButti K."/>
            <person name="Andreopoulos B."/>
            <person name="Lipzen A."/>
            <person name="Chen C."/>
            <person name="Yan M."/>
            <person name="Daum C."/>
            <person name="Ng V."/>
            <person name="Clum A."/>
            <person name="Steindorff A."/>
            <person name="Ohm R.A."/>
            <person name="Martin F."/>
            <person name="Silar P."/>
            <person name="Natvig D.O."/>
            <person name="Lalanne C."/>
            <person name="Gautier V."/>
            <person name="Ament-Velasquez S.L."/>
            <person name="Kruys A."/>
            <person name="Hutchinson M.I."/>
            <person name="Powell A.J."/>
            <person name="Barry K."/>
            <person name="Miller A.N."/>
            <person name="Grigoriev I.V."/>
            <person name="Debuchy R."/>
            <person name="Gladieux P."/>
            <person name="Hiltunen Thoren M."/>
            <person name="Johannesson H."/>
        </authorList>
    </citation>
    <scope>NUCLEOTIDE SEQUENCE</scope>
    <source>
        <strain evidence="8">CBS 508.74</strain>
    </source>
</reference>
<dbReference type="GO" id="GO:0005524">
    <property type="term" value="F:ATP binding"/>
    <property type="evidence" value="ECO:0007669"/>
    <property type="project" value="UniProtKB-KW"/>
</dbReference>
<reference evidence="8" key="2">
    <citation type="submission" date="2023-05" db="EMBL/GenBank/DDBJ databases">
        <authorList>
            <consortium name="Lawrence Berkeley National Laboratory"/>
            <person name="Steindorff A."/>
            <person name="Hensen N."/>
            <person name="Bonometti L."/>
            <person name="Westerberg I."/>
            <person name="Brannstrom I.O."/>
            <person name="Guillou S."/>
            <person name="Cros-Aarteil S."/>
            <person name="Calhoun S."/>
            <person name="Haridas S."/>
            <person name="Kuo A."/>
            <person name="Mondo S."/>
            <person name="Pangilinan J."/>
            <person name="Riley R."/>
            <person name="Labutti K."/>
            <person name="Andreopoulos B."/>
            <person name="Lipzen A."/>
            <person name="Chen C."/>
            <person name="Yanf M."/>
            <person name="Daum C."/>
            <person name="Ng V."/>
            <person name="Clum A."/>
            <person name="Ohm R."/>
            <person name="Martin F."/>
            <person name="Silar P."/>
            <person name="Natvig D."/>
            <person name="Lalanne C."/>
            <person name="Gautier V."/>
            <person name="Ament-Velasquez S.L."/>
            <person name="Kruys A."/>
            <person name="Hutchinson M.I."/>
            <person name="Powell A.J."/>
            <person name="Barry K."/>
            <person name="Miller A.N."/>
            <person name="Grigoriev I.V."/>
            <person name="Debuchy R."/>
            <person name="Gladieux P."/>
            <person name="Thoren M.H."/>
            <person name="Johannesson H."/>
        </authorList>
    </citation>
    <scope>NUCLEOTIDE SEQUENCE</scope>
    <source>
        <strain evidence="8">CBS 508.74</strain>
    </source>
</reference>
<dbReference type="PANTHER" id="PTHR42918">
    <property type="entry name" value="LYSYL-TRNA SYNTHETASE"/>
    <property type="match status" value="1"/>
</dbReference>
<dbReference type="Pfam" id="PF00152">
    <property type="entry name" value="tRNA-synt_2"/>
    <property type="match status" value="2"/>
</dbReference>
<dbReference type="InterPro" id="IPR018149">
    <property type="entry name" value="Lys-tRNA-synth_II_C"/>
</dbReference>
<evidence type="ECO:0000259" key="7">
    <source>
        <dbReference type="PROSITE" id="PS50862"/>
    </source>
</evidence>
<dbReference type="SUPFAM" id="SSF55681">
    <property type="entry name" value="Class II aaRS and biotin synthetases"/>
    <property type="match status" value="1"/>
</dbReference>
<dbReference type="EMBL" id="MU853333">
    <property type="protein sequence ID" value="KAK4116710.1"/>
    <property type="molecule type" value="Genomic_DNA"/>
</dbReference>
<evidence type="ECO:0000256" key="2">
    <source>
        <dbReference type="ARBA" id="ARBA00022741"/>
    </source>
</evidence>
<dbReference type="InterPro" id="IPR012340">
    <property type="entry name" value="NA-bd_OB-fold"/>
</dbReference>
<dbReference type="RefSeq" id="XP_064674280.1">
    <property type="nucleotide sequence ID" value="XM_064809062.1"/>
</dbReference>
<feature type="region of interest" description="Disordered" evidence="6">
    <location>
        <begin position="579"/>
        <end position="606"/>
    </location>
</feature>
<dbReference type="InterPro" id="IPR004365">
    <property type="entry name" value="NA-bd_OB_tRNA"/>
</dbReference>
<dbReference type="PANTHER" id="PTHR42918:SF5">
    <property type="entry name" value="LYSINE--TRNA LIGASE, MITOCHONDRIAL"/>
    <property type="match status" value="1"/>
</dbReference>
<dbReference type="InterPro" id="IPR045864">
    <property type="entry name" value="aa-tRNA-synth_II/BPL/LPL"/>
</dbReference>
<dbReference type="SUPFAM" id="SSF50249">
    <property type="entry name" value="Nucleic acid-binding proteins"/>
    <property type="match status" value="1"/>
</dbReference>
<dbReference type="GO" id="GO:0000049">
    <property type="term" value="F:tRNA binding"/>
    <property type="evidence" value="ECO:0007669"/>
    <property type="project" value="TreeGrafter"/>
</dbReference>
<evidence type="ECO:0000256" key="1">
    <source>
        <dbReference type="ARBA" id="ARBA00022598"/>
    </source>
</evidence>
<dbReference type="CDD" id="cd04322">
    <property type="entry name" value="LysRS_N"/>
    <property type="match status" value="1"/>
</dbReference>
<keyword evidence="4" id="KW-0030">Aminoacyl-tRNA synthetase</keyword>
<dbReference type="GO" id="GO:0004824">
    <property type="term" value="F:lysine-tRNA ligase activity"/>
    <property type="evidence" value="ECO:0007669"/>
    <property type="project" value="InterPro"/>
</dbReference>
<keyword evidence="2" id="KW-0547">Nucleotide-binding</keyword>
<comment type="caution">
    <text evidence="8">The sequence shown here is derived from an EMBL/GenBank/DDBJ whole genome shotgun (WGS) entry which is preliminary data.</text>
</comment>
<dbReference type="InterPro" id="IPR006195">
    <property type="entry name" value="aa-tRNA-synth_II"/>
</dbReference>
<dbReference type="Proteomes" id="UP001302812">
    <property type="component" value="Unassembled WGS sequence"/>
</dbReference>
<dbReference type="GO" id="GO:0070154">
    <property type="term" value="P:mitochondrial lysyl-tRNA aminoacylation"/>
    <property type="evidence" value="ECO:0007669"/>
    <property type="project" value="TreeGrafter"/>
</dbReference>
<keyword evidence="9" id="KW-1185">Reference proteome</keyword>
<dbReference type="GO" id="GO:0005739">
    <property type="term" value="C:mitochondrion"/>
    <property type="evidence" value="ECO:0007669"/>
    <property type="project" value="TreeGrafter"/>
</dbReference>
<dbReference type="Gene3D" id="2.40.50.140">
    <property type="entry name" value="Nucleic acid-binding proteins"/>
    <property type="match status" value="1"/>
</dbReference>
<dbReference type="PRINTS" id="PR00982">
    <property type="entry name" value="TRNASYNTHLYS"/>
</dbReference>